<dbReference type="Proteomes" id="UP000689195">
    <property type="component" value="Unassembled WGS sequence"/>
</dbReference>
<keyword evidence="1" id="KW-0472">Membrane</keyword>
<keyword evidence="1" id="KW-1133">Transmembrane helix</keyword>
<feature type="chain" id="PRO_5035713295" description="Transmembrane protein" evidence="2">
    <location>
        <begin position="16"/>
        <end position="1368"/>
    </location>
</feature>
<organism evidence="3 4">
    <name type="scientific">Paramecium pentaurelia</name>
    <dbReference type="NCBI Taxonomy" id="43138"/>
    <lineage>
        <taxon>Eukaryota</taxon>
        <taxon>Sar</taxon>
        <taxon>Alveolata</taxon>
        <taxon>Ciliophora</taxon>
        <taxon>Intramacronucleata</taxon>
        <taxon>Oligohymenophorea</taxon>
        <taxon>Peniculida</taxon>
        <taxon>Parameciidae</taxon>
        <taxon>Paramecium</taxon>
    </lineage>
</organism>
<reference evidence="3" key="1">
    <citation type="submission" date="2021-01" db="EMBL/GenBank/DDBJ databases">
        <authorList>
            <consortium name="Genoscope - CEA"/>
            <person name="William W."/>
        </authorList>
    </citation>
    <scope>NUCLEOTIDE SEQUENCE</scope>
</reference>
<gene>
    <name evidence="3" type="ORF">PPENT_87.1.T0610050</name>
</gene>
<keyword evidence="4" id="KW-1185">Reference proteome</keyword>
<evidence type="ECO:0000313" key="3">
    <source>
        <dbReference type="EMBL" id="CAD8174362.1"/>
    </source>
</evidence>
<name>A0A8S1VEX9_9CILI</name>
<evidence type="ECO:0000256" key="1">
    <source>
        <dbReference type="SAM" id="Phobius"/>
    </source>
</evidence>
<dbReference type="EMBL" id="CAJJDO010000061">
    <property type="protein sequence ID" value="CAD8174362.1"/>
    <property type="molecule type" value="Genomic_DNA"/>
</dbReference>
<keyword evidence="2" id="KW-0732">Signal</keyword>
<evidence type="ECO:0000313" key="4">
    <source>
        <dbReference type="Proteomes" id="UP000689195"/>
    </source>
</evidence>
<dbReference type="OrthoDB" id="308791at2759"/>
<proteinExistence type="predicted"/>
<protein>
    <recommendedName>
        <fullName evidence="5">Transmembrane protein</fullName>
    </recommendedName>
</protein>
<feature type="transmembrane region" description="Helical" evidence="1">
    <location>
        <begin position="1333"/>
        <end position="1351"/>
    </location>
</feature>
<evidence type="ECO:0000256" key="2">
    <source>
        <dbReference type="SAM" id="SignalP"/>
    </source>
</evidence>
<feature type="signal peptide" evidence="2">
    <location>
        <begin position="1"/>
        <end position="15"/>
    </location>
</feature>
<evidence type="ECO:0008006" key="5">
    <source>
        <dbReference type="Google" id="ProtNLM"/>
    </source>
</evidence>
<sequence length="1368" mass="162363">MNFSIFILYIFQICAFQITENEISLYPTIGEYYEYNIYELVYEDAYVLYQQEEQNHDLQQINNIIDNNYQLKWISHPNIENIQIKNQFQEIDLIFGDQFKSLSSNNTHFAGLTFENEIKIYKWENQVMRQIGQSLKIDNQFNCFNIDISSNNRILFDCYQNEQLYLMNLSDSQYNIVYSNNSSMPIKTKLQSIVNGTNIYIIYAQYYQNNSILSLFSNKYENLTCWNNNFLDFNIPIKIDPYIYVLTQQQILQFSISSNYTFELQYNFTQDNITNFITIHSYYNYFTYSQCDQIFVQSEFEESFTIISLWGCEKQIILQNNYNQYQFDQSIQTILQNNQFIIFQQNHQIILYQQAKSAVFQYNHIIQINSLLYFNADNELFSFNQVINTYKIQNPSLLINLTNLQVFQLKYIQKLKSYKYYLQILPKNDTNIYVMFQQKFPQYQYTMLKKITINFISFSGKLLQYSQNNDTNYFNFEQATYNNISKMINQNFYLVQQLQTIQNFNETLLFLIGYNNQQVQIYNCSYINDSLQYTTFNNISITIKANQLQVAYSIYPEIIIIGLNNNQTICLIQQQYDDNKTFTQSNITFESEILEFLVTYNNIIILFNNQEIQIMTLDFQNIFTLNQTYINKYFNIEFNPIQIIVNTQLLSSFLYINNIQNIIIVSIQQNSLPIPISLIQVNFTIYKINLVNQQLILSYLCYNNQSICFQVWNVENIPQYYYEKNLCEVDNNDQIRISSDNLFFYVTFANNSVYIYNPSLPYHMSLYYQLNQSFQSTLAIQNQKSFLFDYSIIFQQKAFYQLVQLQTITIQPNQGISIFNYSYPQVIYNYYVTSVLNNSTNQSTPNQSITFLSDFIQFQPNKTITINLTQEDQDNRNHHFSYPLNLIVDRQYTGCTINDLSNLTIIDNKFISKLLTQGCLQTTYNYTYNKNINNAIFSKNSLITSINNKFIILQSNTSINILNSSLTEINSKQITFSYCLTSTSYNDTYYSICENNTSQYLIILTLNQSGFIVNTNTSIQLPNKFSKIIKMRCVLDQIFILGSFNNQSEFLYWFNQINNTFIQLTQEINHNFDNKYYCQDFSAALFQQTHNQEYTIIIFQIIRYQVFYQIMEVEGENVRINPLIYVIIHYCNFQYSCFQLDKFKYILIINLIQKNVIIFLTDKYNFSYFIRVIINPNNIHSSNYAANVIRTIPNYQNYVCTDNSFYYDGVLMQQFTNGLKYVTGIYYLENLGSLSINEPILMQGSFFSQLKQYAMIVNEQYPSGIALSLKYEYNYSYQLVPAYVITFSTTNITCNLKKKTLQFNVTIKCQNNFSNGTYDIAFNLYQQPSQSRGWIYALLILISLLLFYFYYKVKTKSRDYNINLEIEL</sequence>
<comment type="caution">
    <text evidence="3">The sequence shown here is derived from an EMBL/GenBank/DDBJ whole genome shotgun (WGS) entry which is preliminary data.</text>
</comment>
<keyword evidence="1" id="KW-0812">Transmembrane</keyword>
<accession>A0A8S1VEX9</accession>